<evidence type="ECO:0000256" key="1">
    <source>
        <dbReference type="SAM" id="MobiDB-lite"/>
    </source>
</evidence>
<dbReference type="InterPro" id="IPR038144">
    <property type="entry name" value="IPI"/>
</dbReference>
<protein>
    <recommendedName>
        <fullName evidence="3">Intracellular proteinase inhibitor BsuPI domain-containing protein</fullName>
    </recommendedName>
</protein>
<evidence type="ECO:0000259" key="3">
    <source>
        <dbReference type="Pfam" id="PF12690"/>
    </source>
</evidence>
<dbReference type="Gene3D" id="2.60.40.2360">
    <property type="entry name" value="Intracellular proteinase inhibitor BsuPI"/>
    <property type="match status" value="1"/>
</dbReference>
<proteinExistence type="predicted"/>
<keyword evidence="2" id="KW-0732">Signal</keyword>
<accession>A0A7C8GVD7</accession>
<keyword evidence="5" id="KW-1185">Reference proteome</keyword>
<dbReference type="EMBL" id="WEID01000006">
    <property type="protein sequence ID" value="KAB8139178.1"/>
    <property type="molecule type" value="Genomic_DNA"/>
</dbReference>
<feature type="region of interest" description="Disordered" evidence="1">
    <location>
        <begin position="173"/>
        <end position="192"/>
    </location>
</feature>
<dbReference type="PROSITE" id="PS51257">
    <property type="entry name" value="PROKAR_LIPOPROTEIN"/>
    <property type="match status" value="1"/>
</dbReference>
<dbReference type="InterPro" id="IPR020481">
    <property type="entry name" value="Intracell_prot_inh_BsuPI"/>
</dbReference>
<feature type="chain" id="PRO_5039613420" description="Intracellular proteinase inhibitor BsuPI domain-containing protein" evidence="2">
    <location>
        <begin position="20"/>
        <end position="287"/>
    </location>
</feature>
<feature type="signal peptide" evidence="2">
    <location>
        <begin position="1"/>
        <end position="19"/>
    </location>
</feature>
<gene>
    <name evidence="4" type="ORF">F9U64_01960</name>
</gene>
<feature type="domain" description="Intracellular proteinase inhibitor BsuPI" evidence="3">
    <location>
        <begin position="51"/>
        <end position="147"/>
    </location>
</feature>
<name>A0A7C8GVD7_9BACI</name>
<comment type="caution">
    <text evidence="4">The sequence shown here is derived from an EMBL/GenBank/DDBJ whole genome shotgun (WGS) entry which is preliminary data.</text>
</comment>
<dbReference type="AlphaFoldDB" id="A0A7C8GVD7"/>
<evidence type="ECO:0000313" key="5">
    <source>
        <dbReference type="Proteomes" id="UP000480246"/>
    </source>
</evidence>
<sequence>MMKKLATLLILLMVGFLAACGTGNEGNENEDANAQGSQENETNESITDHLELVTEAEQQEDGVHFHFELINHHEEDVEVSFPSGKQYDILVKKGDETIYQFSEDKLFTEAVVKETIPSGESATWEEVWEIGEDVEAGEYNVEMQLVPSEINGEEVPEGFANTFTLQIADMSEESAGENTEQNGDQAQEAGSDSNELIRNIEVTGENGNYQVTGEIHSSIGAAYYEVEDGHNYLVEKTEIPVEGEQWGTFTVDVAIAEEDLPFNGTILMTIFNEDRSKVVPVQLDQIQ</sequence>
<reference evidence="4 5" key="1">
    <citation type="submission" date="2019-10" db="EMBL/GenBank/DDBJ databases">
        <title>Gracilibacillus sp. nov. isolated from rice seeds.</title>
        <authorList>
            <person name="He S."/>
        </authorList>
    </citation>
    <scope>NUCLEOTIDE SEQUENCE [LARGE SCALE GENOMIC DNA]</scope>
    <source>
        <strain evidence="4 5">TD8</strain>
    </source>
</reference>
<feature type="compositionally biased region" description="Polar residues" evidence="1">
    <location>
        <begin position="176"/>
        <end position="192"/>
    </location>
</feature>
<dbReference type="Pfam" id="PF12690">
    <property type="entry name" value="BsuPI"/>
    <property type="match status" value="1"/>
</dbReference>
<evidence type="ECO:0000256" key="2">
    <source>
        <dbReference type="SAM" id="SignalP"/>
    </source>
</evidence>
<organism evidence="4 5">
    <name type="scientific">Gracilibacillus oryzae</name>
    <dbReference type="NCBI Taxonomy" id="1672701"/>
    <lineage>
        <taxon>Bacteria</taxon>
        <taxon>Bacillati</taxon>
        <taxon>Bacillota</taxon>
        <taxon>Bacilli</taxon>
        <taxon>Bacillales</taxon>
        <taxon>Bacillaceae</taxon>
        <taxon>Gracilibacillus</taxon>
    </lineage>
</organism>
<evidence type="ECO:0000313" key="4">
    <source>
        <dbReference type="EMBL" id="KAB8139178.1"/>
    </source>
</evidence>
<dbReference type="OrthoDB" id="1357684at2"/>
<dbReference type="Proteomes" id="UP000480246">
    <property type="component" value="Unassembled WGS sequence"/>
</dbReference>